<dbReference type="InterPro" id="IPR010982">
    <property type="entry name" value="Lambda_DNA-bd_dom_sf"/>
</dbReference>
<keyword evidence="4" id="KW-1185">Reference proteome</keyword>
<dbReference type="SUPFAM" id="SSF51182">
    <property type="entry name" value="RmlC-like cupins"/>
    <property type="match status" value="1"/>
</dbReference>
<evidence type="ECO:0000259" key="2">
    <source>
        <dbReference type="PROSITE" id="PS50943"/>
    </source>
</evidence>
<dbReference type="PROSITE" id="PS50943">
    <property type="entry name" value="HTH_CROC1"/>
    <property type="match status" value="1"/>
</dbReference>
<dbReference type="GO" id="GO:0003677">
    <property type="term" value="F:DNA binding"/>
    <property type="evidence" value="ECO:0007669"/>
    <property type="project" value="UniProtKB-KW"/>
</dbReference>
<reference evidence="4" key="1">
    <citation type="submission" date="2019-06" db="EMBL/GenBank/DDBJ databases">
        <title>The complete genome of Emcibacter congregatus ZYLT.</title>
        <authorList>
            <person name="Zhao Z."/>
        </authorList>
    </citation>
    <scope>NUCLEOTIDE SEQUENCE [LARGE SCALE GENOMIC DNA]</scope>
    <source>
        <strain evidence="4">MCCC 1A06723</strain>
    </source>
</reference>
<dbReference type="InterPro" id="IPR013096">
    <property type="entry name" value="Cupin_2"/>
</dbReference>
<dbReference type="InterPro" id="IPR014710">
    <property type="entry name" value="RmlC-like_jellyroll"/>
</dbReference>
<sequence>MSRHSPPDVGSKIKELRSARQMTLEQLARASGVSKSMLSQIERGRTNPTVATLWSLTAPLGIDLADLLDSKGEDQATRHEISVLPSHQCPAIQSADGKCSLRILGPIDLVSQMEWYDMQIEPGGILESEPHSAGTREHITVLEGALRISNGLHQQDLAAGDTARYEADIPHAIENIGKSKARAMLVVIAG</sequence>
<protein>
    <submittedName>
        <fullName evidence="3">Helix-turn-helix domain-containing protein</fullName>
    </submittedName>
</protein>
<dbReference type="InterPro" id="IPR050807">
    <property type="entry name" value="TransReg_Diox_bact_type"/>
</dbReference>
<name>A0A501PP52_9PROT</name>
<dbReference type="InterPro" id="IPR001387">
    <property type="entry name" value="Cro/C1-type_HTH"/>
</dbReference>
<dbReference type="Gene3D" id="1.10.260.40">
    <property type="entry name" value="lambda repressor-like DNA-binding domains"/>
    <property type="match status" value="1"/>
</dbReference>
<dbReference type="GO" id="GO:0005829">
    <property type="term" value="C:cytosol"/>
    <property type="evidence" value="ECO:0007669"/>
    <property type="project" value="TreeGrafter"/>
</dbReference>
<feature type="domain" description="HTH cro/C1-type" evidence="2">
    <location>
        <begin position="13"/>
        <end position="67"/>
    </location>
</feature>
<dbReference type="Pfam" id="PF01381">
    <property type="entry name" value="HTH_3"/>
    <property type="match status" value="1"/>
</dbReference>
<accession>A0A501PP52</accession>
<dbReference type="Gene3D" id="2.60.120.10">
    <property type="entry name" value="Jelly Rolls"/>
    <property type="match status" value="1"/>
</dbReference>
<comment type="caution">
    <text evidence="3">The sequence shown here is derived from an EMBL/GenBank/DDBJ whole genome shotgun (WGS) entry which is preliminary data.</text>
</comment>
<organism evidence="3 4">
    <name type="scientific">Emcibacter nanhaiensis</name>
    <dbReference type="NCBI Taxonomy" id="1505037"/>
    <lineage>
        <taxon>Bacteria</taxon>
        <taxon>Pseudomonadati</taxon>
        <taxon>Pseudomonadota</taxon>
        <taxon>Alphaproteobacteria</taxon>
        <taxon>Emcibacterales</taxon>
        <taxon>Emcibacteraceae</taxon>
        <taxon>Emcibacter</taxon>
    </lineage>
</organism>
<evidence type="ECO:0000313" key="3">
    <source>
        <dbReference type="EMBL" id="TPD61541.1"/>
    </source>
</evidence>
<dbReference type="SUPFAM" id="SSF47413">
    <property type="entry name" value="lambda repressor-like DNA-binding domains"/>
    <property type="match status" value="1"/>
</dbReference>
<dbReference type="EMBL" id="VFIY01000005">
    <property type="protein sequence ID" value="TPD61541.1"/>
    <property type="molecule type" value="Genomic_DNA"/>
</dbReference>
<evidence type="ECO:0000313" key="4">
    <source>
        <dbReference type="Proteomes" id="UP000319148"/>
    </source>
</evidence>
<dbReference type="Pfam" id="PF07883">
    <property type="entry name" value="Cupin_2"/>
    <property type="match status" value="1"/>
</dbReference>
<dbReference type="SMART" id="SM00530">
    <property type="entry name" value="HTH_XRE"/>
    <property type="match status" value="1"/>
</dbReference>
<dbReference type="RefSeq" id="WP_139938966.1">
    <property type="nucleotide sequence ID" value="NZ_JBHSYP010000003.1"/>
</dbReference>
<evidence type="ECO:0000256" key="1">
    <source>
        <dbReference type="ARBA" id="ARBA00023125"/>
    </source>
</evidence>
<proteinExistence type="predicted"/>
<dbReference type="PANTHER" id="PTHR46797">
    <property type="entry name" value="HTH-TYPE TRANSCRIPTIONAL REGULATOR"/>
    <property type="match status" value="1"/>
</dbReference>
<dbReference type="PANTHER" id="PTHR46797:SF1">
    <property type="entry name" value="METHYLPHOSPHONATE SYNTHASE"/>
    <property type="match status" value="1"/>
</dbReference>
<dbReference type="CDD" id="cd00093">
    <property type="entry name" value="HTH_XRE"/>
    <property type="match status" value="1"/>
</dbReference>
<dbReference type="AlphaFoldDB" id="A0A501PP52"/>
<gene>
    <name evidence="3" type="ORF">FIV46_04855</name>
</gene>
<keyword evidence="1" id="KW-0238">DNA-binding</keyword>
<dbReference type="CDD" id="cd02209">
    <property type="entry name" value="cupin_XRE_C"/>
    <property type="match status" value="1"/>
</dbReference>
<dbReference type="Proteomes" id="UP000319148">
    <property type="component" value="Unassembled WGS sequence"/>
</dbReference>
<dbReference type="OrthoDB" id="189170at2"/>
<dbReference type="GO" id="GO:0003700">
    <property type="term" value="F:DNA-binding transcription factor activity"/>
    <property type="evidence" value="ECO:0007669"/>
    <property type="project" value="TreeGrafter"/>
</dbReference>
<dbReference type="InterPro" id="IPR011051">
    <property type="entry name" value="RmlC_Cupin_sf"/>
</dbReference>